<dbReference type="SMART" id="SM00650">
    <property type="entry name" value="rADc"/>
    <property type="match status" value="1"/>
</dbReference>
<proteinExistence type="inferred from homology"/>
<feature type="binding site" evidence="6">
    <location>
        <position position="55"/>
    </location>
    <ligand>
        <name>S-adenosyl-L-methionine</name>
        <dbReference type="ChEBI" id="CHEBI:59789"/>
    </ligand>
</feature>
<organism evidence="10">
    <name type="scientific">Micromonas pusilla (strain CCMP1545)</name>
    <name type="common">Picoplanktonic green alga</name>
    <dbReference type="NCBI Taxonomy" id="564608"/>
    <lineage>
        <taxon>Eukaryota</taxon>
        <taxon>Viridiplantae</taxon>
        <taxon>Chlorophyta</taxon>
        <taxon>Mamiellophyceae</taxon>
        <taxon>Mamiellales</taxon>
        <taxon>Mamiellaceae</taxon>
        <taxon>Micromonas</taxon>
    </lineage>
</organism>
<dbReference type="OrthoDB" id="74991at2759"/>
<feature type="non-terminal residue" evidence="9">
    <location>
        <position position="1"/>
    </location>
</feature>
<dbReference type="Proteomes" id="UP000001876">
    <property type="component" value="Unassembled WGS sequence"/>
</dbReference>
<evidence type="ECO:0000256" key="4">
    <source>
        <dbReference type="ARBA" id="ARBA00022691"/>
    </source>
</evidence>
<evidence type="ECO:0000313" key="10">
    <source>
        <dbReference type="Proteomes" id="UP000001876"/>
    </source>
</evidence>
<dbReference type="InterPro" id="IPR020598">
    <property type="entry name" value="rRNA_Ade_methylase_Trfase_N"/>
</dbReference>
<keyword evidence="2 6" id="KW-0489">Methyltransferase</keyword>
<keyword evidence="4 6" id="KW-0949">S-adenosyl-L-methionine</keyword>
<feature type="domain" description="Ribosomal RNA adenine methylase transferase N-terminal" evidence="8">
    <location>
        <begin position="14"/>
        <end position="202"/>
    </location>
</feature>
<dbReference type="GO" id="GO:0000179">
    <property type="term" value="F:rRNA (adenine-N6,N6-)-dimethyltransferase activity"/>
    <property type="evidence" value="ECO:0007669"/>
    <property type="project" value="UniProtKB-UniRule"/>
</dbReference>
<gene>
    <name evidence="9" type="ORF">MICPUCDRAFT_5051</name>
</gene>
<reference evidence="9 10" key="1">
    <citation type="journal article" date="2009" name="Science">
        <title>Green evolution and dynamic adaptations revealed by genomes of the marine picoeukaryotes Micromonas.</title>
        <authorList>
            <person name="Worden A.Z."/>
            <person name="Lee J.H."/>
            <person name="Mock T."/>
            <person name="Rouze P."/>
            <person name="Simmons M.P."/>
            <person name="Aerts A.L."/>
            <person name="Allen A.E."/>
            <person name="Cuvelier M.L."/>
            <person name="Derelle E."/>
            <person name="Everett M.V."/>
            <person name="Foulon E."/>
            <person name="Grimwood J."/>
            <person name="Gundlach H."/>
            <person name="Henrissat B."/>
            <person name="Napoli C."/>
            <person name="McDonald S.M."/>
            <person name="Parker M.S."/>
            <person name="Rombauts S."/>
            <person name="Salamov A."/>
            <person name="Von Dassow P."/>
            <person name="Badger J.H."/>
            <person name="Coutinho P.M."/>
            <person name="Demir E."/>
            <person name="Dubchak I."/>
            <person name="Gentemann C."/>
            <person name="Eikrem W."/>
            <person name="Gready J.E."/>
            <person name="John U."/>
            <person name="Lanier W."/>
            <person name="Lindquist E.A."/>
            <person name="Lucas S."/>
            <person name="Mayer K.F."/>
            <person name="Moreau H."/>
            <person name="Not F."/>
            <person name="Otillar R."/>
            <person name="Panaud O."/>
            <person name="Pangilinan J."/>
            <person name="Paulsen I."/>
            <person name="Piegu B."/>
            <person name="Poliakov A."/>
            <person name="Robbens S."/>
            <person name="Schmutz J."/>
            <person name="Toulza E."/>
            <person name="Wyss T."/>
            <person name="Zelensky A."/>
            <person name="Zhou K."/>
            <person name="Armbrust E.V."/>
            <person name="Bhattacharya D."/>
            <person name="Goodenough U.W."/>
            <person name="Van de Peer Y."/>
            <person name="Grigoriev I.V."/>
        </authorList>
    </citation>
    <scope>NUCLEOTIDE SEQUENCE [LARGE SCALE GENOMIC DNA]</scope>
    <source>
        <strain evidence="9 10">CCMP1545</strain>
    </source>
</reference>
<evidence type="ECO:0000256" key="2">
    <source>
        <dbReference type="ARBA" id="ARBA00022603"/>
    </source>
</evidence>
<dbReference type="Gene3D" id="1.10.8.100">
    <property type="entry name" value="Ribosomal RNA adenine dimethylase-like, domain 2"/>
    <property type="match status" value="1"/>
</dbReference>
<evidence type="ECO:0000256" key="5">
    <source>
        <dbReference type="ARBA" id="ARBA00022884"/>
    </source>
</evidence>
<dbReference type="PANTHER" id="PTHR11727">
    <property type="entry name" value="DIMETHYLADENOSINE TRANSFERASE"/>
    <property type="match status" value="1"/>
</dbReference>
<comment type="similarity">
    <text evidence="6 7">Belongs to the class I-like SAM-binding methyltransferase superfamily. rRNA adenine N(6)-methyltransferase family.</text>
</comment>
<feature type="non-terminal residue" evidence="9">
    <location>
        <position position="274"/>
    </location>
</feature>
<evidence type="ECO:0000256" key="6">
    <source>
        <dbReference type="PROSITE-ProRule" id="PRU01026"/>
    </source>
</evidence>
<evidence type="ECO:0000256" key="7">
    <source>
        <dbReference type="RuleBase" id="RU362106"/>
    </source>
</evidence>
<dbReference type="PANTHER" id="PTHR11727:SF27">
    <property type="entry name" value="RIBOSOMAL RNA SMALL SUBUNIT METHYLTRANSFERASE, CHLOROPLASTIC"/>
    <property type="match status" value="1"/>
</dbReference>
<dbReference type="NCBIfam" id="TIGR00755">
    <property type="entry name" value="ksgA"/>
    <property type="match status" value="1"/>
</dbReference>
<keyword evidence="10" id="KW-1185">Reference proteome</keyword>
<dbReference type="KEGG" id="mpp:MICPUCDRAFT_5051"/>
<feature type="binding site" evidence="6">
    <location>
        <position position="116"/>
    </location>
    <ligand>
        <name>S-adenosyl-L-methionine</name>
        <dbReference type="ChEBI" id="CHEBI:59789"/>
    </ligand>
</feature>
<name>C1MNG3_MICPC</name>
<dbReference type="AlphaFoldDB" id="C1MNG3"/>
<dbReference type="RefSeq" id="XP_003057100.1">
    <property type="nucleotide sequence ID" value="XM_003057054.1"/>
</dbReference>
<evidence type="ECO:0000259" key="8">
    <source>
        <dbReference type="SMART" id="SM00650"/>
    </source>
</evidence>
<feature type="binding site" evidence="6">
    <location>
        <position position="7"/>
    </location>
    <ligand>
        <name>S-adenosyl-L-methionine</name>
        <dbReference type="ChEBI" id="CHEBI:59789"/>
    </ligand>
</feature>
<feature type="binding site" evidence="6">
    <location>
        <position position="9"/>
    </location>
    <ligand>
        <name>S-adenosyl-L-methionine</name>
        <dbReference type="ChEBI" id="CHEBI:59789"/>
    </ligand>
</feature>
<dbReference type="InterPro" id="IPR011530">
    <property type="entry name" value="rRNA_adenine_dimethylase"/>
</dbReference>
<feature type="binding site" evidence="6">
    <location>
        <position position="80"/>
    </location>
    <ligand>
        <name>S-adenosyl-L-methionine</name>
        <dbReference type="ChEBI" id="CHEBI:59789"/>
    </ligand>
</feature>
<dbReference type="InterPro" id="IPR001737">
    <property type="entry name" value="KsgA/Erm"/>
</dbReference>
<keyword evidence="1 7" id="KW-0698">rRNA processing</keyword>
<dbReference type="GeneID" id="9682104"/>
<protein>
    <recommendedName>
        <fullName evidence="7">rRNA adenine N(6)-methyltransferase</fullName>
        <ecNumber evidence="7">2.1.1.-</ecNumber>
    </recommendedName>
</protein>
<dbReference type="eggNOG" id="KOG0820">
    <property type="taxonomic scope" value="Eukaryota"/>
</dbReference>
<keyword evidence="3 6" id="KW-0808">Transferase</keyword>
<dbReference type="InterPro" id="IPR023165">
    <property type="entry name" value="rRNA_Ade_diMease-like_C"/>
</dbReference>
<dbReference type="InterPro" id="IPR029063">
    <property type="entry name" value="SAM-dependent_MTases_sf"/>
</dbReference>
<dbReference type="OMA" id="THEHMRK"/>
<dbReference type="PROSITE" id="PS01131">
    <property type="entry name" value="RRNA_A_DIMETH"/>
    <property type="match status" value="1"/>
</dbReference>
<dbReference type="Pfam" id="PF00398">
    <property type="entry name" value="RrnaAD"/>
    <property type="match status" value="1"/>
</dbReference>
<dbReference type="STRING" id="564608.C1MNG3"/>
<dbReference type="HAMAP" id="MF_00607">
    <property type="entry name" value="16SrRNA_methyltr_A"/>
    <property type="match status" value="1"/>
</dbReference>
<dbReference type="CDD" id="cd02440">
    <property type="entry name" value="AdoMet_MTases"/>
    <property type="match status" value="1"/>
</dbReference>
<evidence type="ECO:0000313" key="9">
    <source>
        <dbReference type="EMBL" id="EEH58745.1"/>
    </source>
</evidence>
<feature type="binding site" evidence="6">
    <location>
        <position position="34"/>
    </location>
    <ligand>
        <name>S-adenosyl-L-methionine</name>
        <dbReference type="ChEBI" id="CHEBI:59789"/>
    </ligand>
</feature>
<dbReference type="GO" id="GO:0003723">
    <property type="term" value="F:RNA binding"/>
    <property type="evidence" value="ECO:0007669"/>
    <property type="project" value="UniProtKB-UniRule"/>
</dbReference>
<dbReference type="SUPFAM" id="SSF53335">
    <property type="entry name" value="S-adenosyl-L-methionine-dependent methyltransferases"/>
    <property type="match status" value="1"/>
</dbReference>
<sequence length="274" mass="30747">RRWLGQHFLVDRSVILDALDAADVRAGDSILEIGPGTGNLTAELLSAGAVVTAVEKDRNLADKLAETFRGNENLTVHEADFLKWNVAKAFPEPTDAAAADAALGDGAPRRAKVVANIPYNITTDILKVLLPMGDTFENMVFMFQEEVARRLIRDDAGGSDYRPMSVRVRYYSEPYYVRPVSAACFDPPPNVESCLIGFRPRRREEYLPLAGTERQFFAFVQTCFAQKRKMLKNNMRAACDDDTIRDALATLNRPEKTRAQELSMEEYVELFNFV</sequence>
<dbReference type="EMBL" id="GG663737">
    <property type="protein sequence ID" value="EEH58745.1"/>
    <property type="molecule type" value="Genomic_DNA"/>
</dbReference>
<dbReference type="EC" id="2.1.1.-" evidence="7"/>
<accession>C1MNG3</accession>
<dbReference type="InterPro" id="IPR020596">
    <property type="entry name" value="rRNA_Ade_Mease_Trfase_CS"/>
</dbReference>
<keyword evidence="5 6" id="KW-0694">RNA-binding</keyword>
<dbReference type="Gene3D" id="3.40.50.150">
    <property type="entry name" value="Vaccinia Virus protein VP39"/>
    <property type="match status" value="1"/>
</dbReference>
<evidence type="ECO:0000256" key="1">
    <source>
        <dbReference type="ARBA" id="ARBA00022552"/>
    </source>
</evidence>
<evidence type="ECO:0000256" key="3">
    <source>
        <dbReference type="ARBA" id="ARBA00022679"/>
    </source>
</evidence>
<dbReference type="PROSITE" id="PS51689">
    <property type="entry name" value="SAM_RNA_A_N6_MT"/>
    <property type="match status" value="1"/>
</dbReference>